<proteinExistence type="predicted"/>
<feature type="transmembrane region" description="Helical" evidence="1">
    <location>
        <begin position="127"/>
        <end position="147"/>
    </location>
</feature>
<dbReference type="PANTHER" id="PTHR13247:SF0">
    <property type="entry name" value="MITOCHONDRIAL FISSION 1 PROTEIN"/>
    <property type="match status" value="1"/>
</dbReference>
<keyword evidence="3" id="KW-1185">Reference proteome</keyword>
<sequence>MDEERLPLVDPELVLQCQEEYQSFFNSGTQEELDAARFRLVWSQVHSTDLKHAERGSSIARAKLQDLKDVRLKDYKEYAFLLAVACYRLGKYVEARRLLKQVLQAHPDFHQADHLRSRVDEQIMREGLWGVGVGTAVLGVGLAVLFGSRR</sequence>
<dbReference type="EMBL" id="MU070026">
    <property type="protein sequence ID" value="KAF5830590.1"/>
    <property type="molecule type" value="Genomic_DNA"/>
</dbReference>
<name>A0ABQ7G7K8_DUNSA</name>
<dbReference type="InterPro" id="IPR016543">
    <property type="entry name" value="Fis1"/>
</dbReference>
<protein>
    <recommendedName>
        <fullName evidence="4">Mitochondrial fission 1 protein</fullName>
    </recommendedName>
</protein>
<keyword evidence="1" id="KW-0812">Transmembrane</keyword>
<keyword evidence="1" id="KW-1133">Transmembrane helix</keyword>
<evidence type="ECO:0000313" key="2">
    <source>
        <dbReference type="EMBL" id="KAF5830590.1"/>
    </source>
</evidence>
<dbReference type="Gene3D" id="1.25.40.10">
    <property type="entry name" value="Tetratricopeptide repeat domain"/>
    <property type="match status" value="1"/>
</dbReference>
<dbReference type="Proteomes" id="UP000815325">
    <property type="component" value="Unassembled WGS sequence"/>
</dbReference>
<dbReference type="InterPro" id="IPR028061">
    <property type="entry name" value="Fis1_TPR_C"/>
</dbReference>
<dbReference type="SUPFAM" id="SSF48452">
    <property type="entry name" value="TPR-like"/>
    <property type="match status" value="1"/>
</dbReference>
<dbReference type="PANTHER" id="PTHR13247">
    <property type="entry name" value="TETRATRICOPEPTIDE REPEAT PROTEIN 11 TPR REPEAT PROTEIN 11"/>
    <property type="match status" value="1"/>
</dbReference>
<accession>A0ABQ7G7K8</accession>
<reference evidence="2" key="1">
    <citation type="submission" date="2017-08" db="EMBL/GenBank/DDBJ databases">
        <authorList>
            <person name="Polle J.E."/>
            <person name="Barry K."/>
            <person name="Cushman J."/>
            <person name="Schmutz J."/>
            <person name="Tran D."/>
            <person name="Hathwaick L.T."/>
            <person name="Yim W.C."/>
            <person name="Jenkins J."/>
            <person name="Mckie-Krisberg Z.M."/>
            <person name="Prochnik S."/>
            <person name="Lindquist E."/>
            <person name="Dockter R.B."/>
            <person name="Adam C."/>
            <person name="Molina H."/>
            <person name="Bunkerborg J."/>
            <person name="Jin E."/>
            <person name="Buchheim M."/>
            <person name="Magnuson J."/>
        </authorList>
    </citation>
    <scope>NUCLEOTIDE SEQUENCE</scope>
    <source>
        <strain evidence="2">CCAP 19/18</strain>
    </source>
</reference>
<organism evidence="2 3">
    <name type="scientific">Dunaliella salina</name>
    <name type="common">Green alga</name>
    <name type="synonym">Protococcus salinus</name>
    <dbReference type="NCBI Taxonomy" id="3046"/>
    <lineage>
        <taxon>Eukaryota</taxon>
        <taxon>Viridiplantae</taxon>
        <taxon>Chlorophyta</taxon>
        <taxon>core chlorophytes</taxon>
        <taxon>Chlorophyceae</taxon>
        <taxon>CS clade</taxon>
        <taxon>Chlamydomonadales</taxon>
        <taxon>Dunaliellaceae</taxon>
        <taxon>Dunaliella</taxon>
    </lineage>
</organism>
<evidence type="ECO:0000256" key="1">
    <source>
        <dbReference type="SAM" id="Phobius"/>
    </source>
</evidence>
<dbReference type="Pfam" id="PF14853">
    <property type="entry name" value="Fis1_TPR_C"/>
    <property type="match status" value="1"/>
</dbReference>
<comment type="caution">
    <text evidence="2">The sequence shown here is derived from an EMBL/GenBank/DDBJ whole genome shotgun (WGS) entry which is preliminary data.</text>
</comment>
<gene>
    <name evidence="2" type="ORF">DUNSADRAFT_14320</name>
</gene>
<evidence type="ECO:0000313" key="3">
    <source>
        <dbReference type="Proteomes" id="UP000815325"/>
    </source>
</evidence>
<keyword evidence="1" id="KW-0472">Membrane</keyword>
<evidence type="ECO:0008006" key="4">
    <source>
        <dbReference type="Google" id="ProtNLM"/>
    </source>
</evidence>
<dbReference type="InterPro" id="IPR011990">
    <property type="entry name" value="TPR-like_helical_dom_sf"/>
</dbReference>